<dbReference type="Proteomes" id="UP000664534">
    <property type="component" value="Unassembled WGS sequence"/>
</dbReference>
<feature type="transmembrane region" description="Helical" evidence="2">
    <location>
        <begin position="128"/>
        <end position="152"/>
    </location>
</feature>
<evidence type="ECO:0000256" key="1">
    <source>
        <dbReference type="SAM" id="MobiDB-lite"/>
    </source>
</evidence>
<evidence type="ECO:0000256" key="2">
    <source>
        <dbReference type="SAM" id="Phobius"/>
    </source>
</evidence>
<sequence length="674" mass="74305">MATHRRDSILRSNSYVEDSSASHRSTALSEMEMGLLKGPSQDRQKDERPPKRKIKCRSGYSGTYSSILIAVITTTIPFLVLSGVLLYLVFHYRVEQNISISPDLRLPTDVEDPDAYYVEFSATKLTTIASWMSSIAALLPGSIMTIFSYRLAKMFRQRSENRDFDALPTPYQLAILIETFDGKLTSLWNVLTYCLWKRRANVNIFLRLASTILVLSLMVNYLIWAADTWLHVTTSSIQISQLLPSSSPLSNFGFGTTLSCGGGYVTECTDYSSSSSAASSMYLIMNNASNTQQVLTTTQNGSELSFLAPANPPPGLDYRTSTIAISSSCQPLSQQCQLDSSASSKSDFPNINLVFNCSSDFQSKFSISSLTGLSGNVDSNGHGQTNPNGAFWSFPPNWTYSDPGVWPPTLASTTTNDSISFSTGTLAFVNETINFNPSLLNDPEMLLDSGWLFYLLGCNIAVYNMTYSWVNNTIATIHLVPSDETVAFYLENYFGATSEPAQLSYTVISTVVRSNSSAQVAVNYAQSLAKIMAAFTASAFEPLTNTEEQLRQNIIVAHVPKAPLFTLISFCLLFALLGLALFVIALLGQSAETRKIQAQLNIFGMTASRFESPKDADVNNVQDLFEERKRGAQSTKVGMVRSEGGRWAYVSSHEERTPGALSFRSENQEYERDD</sequence>
<keyword evidence="2" id="KW-1133">Transmembrane helix</keyword>
<name>A0A8H3J4J6_9LECA</name>
<feature type="compositionally biased region" description="Basic and acidic residues" evidence="1">
    <location>
        <begin position="40"/>
        <end position="49"/>
    </location>
</feature>
<proteinExistence type="predicted"/>
<keyword evidence="2" id="KW-0472">Membrane</keyword>
<reference evidence="3" key="1">
    <citation type="submission" date="2021-03" db="EMBL/GenBank/DDBJ databases">
        <authorList>
            <person name="Tagirdzhanova G."/>
        </authorList>
    </citation>
    <scope>NUCLEOTIDE SEQUENCE</scope>
</reference>
<feature type="transmembrane region" description="Helical" evidence="2">
    <location>
        <begin position="564"/>
        <end position="587"/>
    </location>
</feature>
<feature type="transmembrane region" description="Helical" evidence="2">
    <location>
        <begin position="204"/>
        <end position="224"/>
    </location>
</feature>
<feature type="compositionally biased region" description="Polar residues" evidence="1">
    <location>
        <begin position="10"/>
        <end position="28"/>
    </location>
</feature>
<accession>A0A8H3J4J6</accession>
<dbReference type="OrthoDB" id="3344043at2759"/>
<feature type="transmembrane region" description="Helical" evidence="2">
    <location>
        <begin position="67"/>
        <end position="90"/>
    </location>
</feature>
<protein>
    <submittedName>
        <fullName evidence="3">Uncharacterized protein</fullName>
    </submittedName>
</protein>
<keyword evidence="4" id="KW-1185">Reference proteome</keyword>
<comment type="caution">
    <text evidence="3">The sequence shown here is derived from an EMBL/GenBank/DDBJ whole genome shotgun (WGS) entry which is preliminary data.</text>
</comment>
<dbReference type="AlphaFoldDB" id="A0A8H3J4J6"/>
<gene>
    <name evidence="3" type="ORF">IMSHALPRED_002079</name>
</gene>
<feature type="region of interest" description="Disordered" evidence="1">
    <location>
        <begin position="1"/>
        <end position="55"/>
    </location>
</feature>
<evidence type="ECO:0000313" key="4">
    <source>
        <dbReference type="Proteomes" id="UP000664534"/>
    </source>
</evidence>
<evidence type="ECO:0000313" key="3">
    <source>
        <dbReference type="EMBL" id="CAF9940569.1"/>
    </source>
</evidence>
<keyword evidence="2" id="KW-0812">Transmembrane</keyword>
<dbReference type="EMBL" id="CAJPDT010000133">
    <property type="protein sequence ID" value="CAF9940569.1"/>
    <property type="molecule type" value="Genomic_DNA"/>
</dbReference>
<organism evidence="3 4">
    <name type="scientific">Imshaugia aleurites</name>
    <dbReference type="NCBI Taxonomy" id="172621"/>
    <lineage>
        <taxon>Eukaryota</taxon>
        <taxon>Fungi</taxon>
        <taxon>Dikarya</taxon>
        <taxon>Ascomycota</taxon>
        <taxon>Pezizomycotina</taxon>
        <taxon>Lecanoromycetes</taxon>
        <taxon>OSLEUM clade</taxon>
        <taxon>Lecanoromycetidae</taxon>
        <taxon>Lecanorales</taxon>
        <taxon>Lecanorineae</taxon>
        <taxon>Parmeliaceae</taxon>
        <taxon>Imshaugia</taxon>
    </lineage>
</organism>